<dbReference type="Pfam" id="PF00561">
    <property type="entry name" value="Abhydrolase_1"/>
    <property type="match status" value="1"/>
</dbReference>
<evidence type="ECO:0000256" key="3">
    <source>
        <dbReference type="ARBA" id="ARBA00013006"/>
    </source>
</evidence>
<gene>
    <name evidence="11" type="primary">LOC111012406</name>
</gene>
<dbReference type="EC" id="3.3.2.10" evidence="3"/>
<name>A0A6J1CMT7_MOMCH</name>
<comment type="catalytic activity">
    <reaction evidence="6">
        <text>an epoxide + H2O = an ethanediol</text>
        <dbReference type="Rhea" id="RHEA:19037"/>
        <dbReference type="ChEBI" id="CHEBI:15377"/>
        <dbReference type="ChEBI" id="CHEBI:32955"/>
        <dbReference type="ChEBI" id="CHEBI:140594"/>
        <dbReference type="EC" id="3.3.2.10"/>
    </reaction>
    <physiologicalReaction direction="left-to-right" evidence="6">
        <dbReference type="Rhea" id="RHEA:19038"/>
    </physiologicalReaction>
</comment>
<dbReference type="InterPro" id="IPR000639">
    <property type="entry name" value="Epox_hydrolase-like"/>
</dbReference>
<dbReference type="InterPro" id="IPR029058">
    <property type="entry name" value="AB_hydrolase_fold"/>
</dbReference>
<comment type="catalytic activity">
    <reaction evidence="8">
        <text>(24S)-24,25-epoxycucurbitadienol + H2O = (24R)-24,25-dihydroxycucurbitadienol</text>
        <dbReference type="Rhea" id="RHEA:81855"/>
        <dbReference type="ChEBI" id="CHEBI:15377"/>
        <dbReference type="ChEBI" id="CHEBI:229949"/>
        <dbReference type="ChEBI" id="CHEBI:229950"/>
    </reaction>
    <physiologicalReaction direction="left-to-right" evidence="8">
        <dbReference type="Rhea" id="RHEA:81856"/>
    </physiologicalReaction>
</comment>
<keyword evidence="4" id="KW-0378">Hydrolase</keyword>
<organism evidence="10 11">
    <name type="scientific">Momordica charantia</name>
    <name type="common">Bitter gourd</name>
    <name type="synonym">Balsam pear</name>
    <dbReference type="NCBI Taxonomy" id="3673"/>
    <lineage>
        <taxon>Eukaryota</taxon>
        <taxon>Viridiplantae</taxon>
        <taxon>Streptophyta</taxon>
        <taxon>Embryophyta</taxon>
        <taxon>Tracheophyta</taxon>
        <taxon>Spermatophyta</taxon>
        <taxon>Magnoliopsida</taxon>
        <taxon>eudicotyledons</taxon>
        <taxon>Gunneridae</taxon>
        <taxon>Pentapetalae</taxon>
        <taxon>rosids</taxon>
        <taxon>fabids</taxon>
        <taxon>Cucurbitales</taxon>
        <taxon>Cucurbitaceae</taxon>
        <taxon>Momordiceae</taxon>
        <taxon>Momordica</taxon>
    </lineage>
</organism>
<evidence type="ECO:0000256" key="6">
    <source>
        <dbReference type="ARBA" id="ARBA00051067"/>
    </source>
</evidence>
<dbReference type="AlphaFoldDB" id="A0A6J1CMT7"/>
<dbReference type="GO" id="GO:0004301">
    <property type="term" value="F:epoxide hydrolase activity"/>
    <property type="evidence" value="ECO:0007669"/>
    <property type="project" value="UniProtKB-EC"/>
</dbReference>
<comment type="function">
    <text evidence="7">Epoxide hydrolase involved in the biosynthesis of cucurbitacin and mogroside tetracyclic triterpene natural products (e.g. siamenoside I and mogrosides IV, V and VI). Cucurbitacins have cytotoxic properties and exhibit deterrent taste as a defense barrier against herbivores. Mogrosides are nonsugar highly oxygenated compounds used as high-intensity zero-calorie sweeteners; they also possess pharmacological properties such as regulating immunity, lowering blood sugar and lipid levels, protecting the liver, and acting as antioxidants and antitumor agents. Catalyzes the hydrolysis of aromatic epoxide-containing substrates, such as the conversion of 24,25-epoxycucurbitadienol to 24,25-dihydroxycucurbitadienol.</text>
</comment>
<evidence type="ECO:0000313" key="11">
    <source>
        <dbReference type="RefSeq" id="XP_022142243.1"/>
    </source>
</evidence>
<dbReference type="Gene3D" id="3.40.50.1820">
    <property type="entry name" value="alpha/beta hydrolase"/>
    <property type="match status" value="1"/>
</dbReference>
<keyword evidence="10" id="KW-1185">Reference proteome</keyword>
<protein>
    <recommendedName>
        <fullName evidence="3">soluble epoxide hydrolase</fullName>
        <ecNumber evidence="3">3.3.2.10</ecNumber>
    </recommendedName>
</protein>
<dbReference type="SUPFAM" id="SSF53474">
    <property type="entry name" value="alpha/beta-Hydrolases"/>
    <property type="match status" value="1"/>
</dbReference>
<accession>A0A6J1CMT7</accession>
<comment type="pathway">
    <text evidence="1">Secondary metabolite biosynthesis; terpenoid biosynthesis.</text>
</comment>
<dbReference type="Proteomes" id="UP000504603">
    <property type="component" value="Unplaced"/>
</dbReference>
<dbReference type="GeneID" id="111012406"/>
<evidence type="ECO:0000256" key="8">
    <source>
        <dbReference type="ARBA" id="ARBA00093212"/>
    </source>
</evidence>
<dbReference type="OrthoDB" id="7130006at2759"/>
<evidence type="ECO:0000256" key="1">
    <source>
        <dbReference type="ARBA" id="ARBA00004721"/>
    </source>
</evidence>
<evidence type="ECO:0000256" key="4">
    <source>
        <dbReference type="ARBA" id="ARBA00022801"/>
    </source>
</evidence>
<dbReference type="PRINTS" id="PR00412">
    <property type="entry name" value="EPOXHYDRLASE"/>
</dbReference>
<dbReference type="PRINTS" id="PR00111">
    <property type="entry name" value="ABHYDROLASE"/>
</dbReference>
<comment type="similarity">
    <text evidence="5">Belongs to the AB hydrolase superfamily. Epoxide hydrolase family.</text>
</comment>
<dbReference type="PANTHER" id="PTHR43329">
    <property type="entry name" value="EPOXIDE HYDROLASE"/>
    <property type="match status" value="1"/>
</dbReference>
<dbReference type="InterPro" id="IPR000073">
    <property type="entry name" value="AB_hydrolase_1"/>
</dbReference>
<dbReference type="RefSeq" id="XP_022142243.1">
    <property type="nucleotide sequence ID" value="XM_022286551.1"/>
</dbReference>
<proteinExistence type="inferred from homology"/>
<sequence>MEAIEHQMINTNGIKMHVASIGTGPVVLLLHGFPELWYSWRHHLLYLSSVGYRAIAPDLRGYGDTDSPPSPESYTAFHLVGDLVGVLDELGIDKVYLVGHDWGAYVAWYFSLFRPDRIKALVALSVEFFPRNPKISLIESYRAAYGDDFYMCKFKIPGLVEQVFGYMDPAELFKGIFSNRSTNPLFMHEQNNAAKLPSWLTEQDINYYADKYKRKGFTGPLNYYRAFDRSWELTAPWTGAQIQVPAKFIVGDSDLTYHFKGAKEYIHKGGFKRDVPFLEEAVVMEDTCHFINQERVHETCAHIHDFIKKF</sequence>
<evidence type="ECO:0000256" key="7">
    <source>
        <dbReference type="ARBA" id="ARBA00058358"/>
    </source>
</evidence>
<comment type="subunit">
    <text evidence="2">Homodimer.</text>
</comment>
<evidence type="ECO:0000259" key="9">
    <source>
        <dbReference type="Pfam" id="PF00561"/>
    </source>
</evidence>
<dbReference type="KEGG" id="mcha:111012406"/>
<reference evidence="11" key="1">
    <citation type="submission" date="2025-08" db="UniProtKB">
        <authorList>
            <consortium name="RefSeq"/>
        </authorList>
    </citation>
    <scope>IDENTIFICATION</scope>
    <source>
        <strain evidence="11">OHB3-1</strain>
    </source>
</reference>
<evidence type="ECO:0000256" key="2">
    <source>
        <dbReference type="ARBA" id="ARBA00011738"/>
    </source>
</evidence>
<evidence type="ECO:0000256" key="5">
    <source>
        <dbReference type="ARBA" id="ARBA00038334"/>
    </source>
</evidence>
<evidence type="ECO:0000313" key="10">
    <source>
        <dbReference type="Proteomes" id="UP000504603"/>
    </source>
</evidence>
<dbReference type="FunFam" id="3.40.50.1820:FF:000161">
    <property type="entry name" value="Epoxide hydrolase"/>
    <property type="match status" value="1"/>
</dbReference>
<feature type="domain" description="AB hydrolase-1" evidence="9">
    <location>
        <begin position="25"/>
        <end position="153"/>
    </location>
</feature>